<evidence type="ECO:0000313" key="2">
    <source>
        <dbReference type="Proteomes" id="UP000789525"/>
    </source>
</evidence>
<evidence type="ECO:0000313" key="1">
    <source>
        <dbReference type="EMBL" id="CAG8568338.1"/>
    </source>
</evidence>
<sequence>MSMKNEVLSKNLWDILSRDYKAILESGDFSDVIITVGRGSNMKEFRGHSLVLKTRSSYFRIALSRDWAQMSPEGMIKFTKPNIEPEIFEAIFKYIYSGTIDLGSFSVPDILELLIAADELSFIELCDCIQEFLVTSQDLVKQYIVFAATTAQKYSPFGKLGSLCKKILEQTPTVYFHSRDFTTAPPELLSLLFKKHPNALKETEFWEKLIEWGRAQAPSLPIDVSKWTEYDFSTFGDLVNPYICYIKFNRMSPDEFFEVIHPFRQIFDNDFYEQLLEYHASAQKRHPHYPEIDSNLITRRHAALISEWINESKTDINDTDAAGTSDRDNSNCEYEYNLLTRGSRDGFTAKIFHNHCDLKGPTITLIRVKDTNEILGGYNPLDWKPGSCNDIARTRESFIFALDYEDMDKSILSRVVDNGNAIFQLNRCGPHFGNQIRPDLGIMGIFNNADEGQCNKFKYRKRIRKTNGKFQVGEYEVFQVVRKK</sequence>
<organism evidence="1 2">
    <name type="scientific">Acaulospora colombiana</name>
    <dbReference type="NCBI Taxonomy" id="27376"/>
    <lineage>
        <taxon>Eukaryota</taxon>
        <taxon>Fungi</taxon>
        <taxon>Fungi incertae sedis</taxon>
        <taxon>Mucoromycota</taxon>
        <taxon>Glomeromycotina</taxon>
        <taxon>Glomeromycetes</taxon>
        <taxon>Diversisporales</taxon>
        <taxon>Acaulosporaceae</taxon>
        <taxon>Acaulospora</taxon>
    </lineage>
</organism>
<name>A0ACA9M5J9_9GLOM</name>
<reference evidence="1" key="1">
    <citation type="submission" date="2021-06" db="EMBL/GenBank/DDBJ databases">
        <authorList>
            <person name="Kallberg Y."/>
            <person name="Tangrot J."/>
            <person name="Rosling A."/>
        </authorList>
    </citation>
    <scope>NUCLEOTIDE SEQUENCE</scope>
    <source>
        <strain evidence="1">CL356</strain>
    </source>
</reference>
<protein>
    <submittedName>
        <fullName evidence="1">9673_t:CDS:1</fullName>
    </submittedName>
</protein>
<comment type="caution">
    <text evidence="1">The sequence shown here is derived from an EMBL/GenBank/DDBJ whole genome shotgun (WGS) entry which is preliminary data.</text>
</comment>
<keyword evidence="2" id="KW-1185">Reference proteome</keyword>
<accession>A0ACA9M5J9</accession>
<dbReference type="Proteomes" id="UP000789525">
    <property type="component" value="Unassembled WGS sequence"/>
</dbReference>
<dbReference type="EMBL" id="CAJVPT010010246">
    <property type="protein sequence ID" value="CAG8568338.1"/>
    <property type="molecule type" value="Genomic_DNA"/>
</dbReference>
<proteinExistence type="predicted"/>
<gene>
    <name evidence="1" type="ORF">ACOLOM_LOCUS5501</name>
</gene>